<dbReference type="InterPro" id="IPR002575">
    <property type="entry name" value="Aminoglycoside_PTrfase"/>
</dbReference>
<accession>A0A261EVE4</accession>
<dbReference type="RefSeq" id="WP_094722096.1">
    <property type="nucleotide sequence ID" value="NZ_MWWS01000002.1"/>
</dbReference>
<reference evidence="2 3" key="1">
    <citation type="journal article" date="2017" name="BMC Genomics">
        <title>Comparative genomic and phylogenomic analyses of the Bifidobacteriaceae family.</title>
        <authorList>
            <person name="Lugli G.A."/>
            <person name="Milani C."/>
            <person name="Turroni F."/>
            <person name="Duranti S."/>
            <person name="Mancabelli L."/>
            <person name="Mangifesta M."/>
            <person name="Ferrario C."/>
            <person name="Modesto M."/>
            <person name="Mattarelli P."/>
            <person name="Jiri K."/>
            <person name="van Sinderen D."/>
            <person name="Ventura M."/>
        </authorList>
    </citation>
    <scope>NUCLEOTIDE SEQUENCE [LARGE SCALE GENOMIC DNA]</scope>
    <source>
        <strain evidence="2 3">DSM 22924</strain>
    </source>
</reference>
<feature type="domain" description="Aminoglycoside phosphotransferase" evidence="1">
    <location>
        <begin position="71"/>
        <end position="212"/>
    </location>
</feature>
<evidence type="ECO:0000259" key="1">
    <source>
        <dbReference type="Pfam" id="PF01636"/>
    </source>
</evidence>
<name>A0A261EVE4_9BIFI</name>
<evidence type="ECO:0000313" key="2">
    <source>
        <dbReference type="EMBL" id="OZG50844.1"/>
    </source>
</evidence>
<dbReference type="Gene3D" id="3.90.1200.10">
    <property type="match status" value="1"/>
</dbReference>
<keyword evidence="3" id="KW-1185">Reference proteome</keyword>
<proteinExistence type="predicted"/>
<comment type="caution">
    <text evidence="2">The sequence shown here is derived from an EMBL/GenBank/DDBJ whole genome shotgun (WGS) entry which is preliminary data.</text>
</comment>
<dbReference type="SUPFAM" id="SSF56112">
    <property type="entry name" value="Protein kinase-like (PK-like)"/>
    <property type="match status" value="1"/>
</dbReference>
<dbReference type="Pfam" id="PF01636">
    <property type="entry name" value="APH"/>
    <property type="match status" value="1"/>
</dbReference>
<dbReference type="OrthoDB" id="9797603at2"/>
<protein>
    <recommendedName>
        <fullName evidence="1">Aminoglycoside phosphotransferase domain-containing protein</fullName>
    </recommendedName>
</protein>
<dbReference type="EMBL" id="MWWS01000002">
    <property type="protein sequence ID" value="OZG50844.1"/>
    <property type="molecule type" value="Genomic_DNA"/>
</dbReference>
<evidence type="ECO:0000313" key="3">
    <source>
        <dbReference type="Proteomes" id="UP000216004"/>
    </source>
</evidence>
<dbReference type="AlphaFoldDB" id="A0A261EVE4"/>
<dbReference type="Proteomes" id="UP000216004">
    <property type="component" value="Unassembled WGS sequence"/>
</dbReference>
<sequence>MNLLLKNGKVSKEQSKFVFSNTVIAEVLKQFSWKKSDSSLIMTHGNNCLVLIRDGLVVRVGISANINPSVEKEIMDAARFANFPSPRILEIGALSSGIPYMVCEELPGEQPDQQFQWEEFGFKLSHFHSHATKSVFPDESFTLPERKNRIAFAREASIKYPQLTSQIDEFLDELTCKKNDMHSYVPVHGDLRLPNILSVRNRLGGVLDWSDTVPRM</sequence>
<gene>
    <name evidence="2" type="ORF">BOCO_0030</name>
</gene>
<organism evidence="2 3">
    <name type="scientific">Bombiscardovia coagulans</name>
    <dbReference type="NCBI Taxonomy" id="686666"/>
    <lineage>
        <taxon>Bacteria</taxon>
        <taxon>Bacillati</taxon>
        <taxon>Actinomycetota</taxon>
        <taxon>Actinomycetes</taxon>
        <taxon>Bifidobacteriales</taxon>
        <taxon>Bifidobacteriaceae</taxon>
        <taxon>Bombiscardovia</taxon>
    </lineage>
</organism>
<dbReference type="InterPro" id="IPR011009">
    <property type="entry name" value="Kinase-like_dom_sf"/>
</dbReference>